<feature type="coiled-coil region" evidence="5">
    <location>
        <begin position="58"/>
        <end position="103"/>
    </location>
</feature>
<feature type="region of interest" description="Disordered" evidence="6">
    <location>
        <begin position="1"/>
        <end position="57"/>
    </location>
</feature>
<dbReference type="AlphaFoldDB" id="A0AAD9IHG5"/>
<dbReference type="PANTHER" id="PTHR21237:SF23">
    <property type="entry name" value="GRPE PROTEIN HOMOLOG, MITOCHONDRIAL"/>
    <property type="match status" value="1"/>
</dbReference>
<keyword evidence="2 3" id="KW-0143">Chaperone</keyword>
<name>A0AAD9IHG5_PROWI</name>
<evidence type="ECO:0000256" key="3">
    <source>
        <dbReference type="RuleBase" id="RU000640"/>
    </source>
</evidence>
<accession>A0AAD9IHG5</accession>
<evidence type="ECO:0000256" key="1">
    <source>
        <dbReference type="ARBA" id="ARBA00009054"/>
    </source>
</evidence>
<keyword evidence="3" id="KW-0496">Mitochondrion</keyword>
<keyword evidence="5" id="KW-0175">Coiled coil</keyword>
<feature type="compositionally biased region" description="Polar residues" evidence="6">
    <location>
        <begin position="1"/>
        <end position="19"/>
    </location>
</feature>
<dbReference type="EMBL" id="JASFZW010000010">
    <property type="protein sequence ID" value="KAK2076312.1"/>
    <property type="molecule type" value="Genomic_DNA"/>
</dbReference>
<comment type="subcellular location">
    <subcellularLocation>
        <location evidence="3">Mitochondrion matrix</location>
    </subcellularLocation>
</comment>
<dbReference type="SUPFAM" id="SSF58014">
    <property type="entry name" value="Coiled-coil domain of nucleotide exchange factor GrpE"/>
    <property type="match status" value="1"/>
</dbReference>
<dbReference type="Gene3D" id="2.30.22.10">
    <property type="entry name" value="Head domain of nucleotide exchange factor GrpE"/>
    <property type="match status" value="1"/>
</dbReference>
<dbReference type="GO" id="GO:0000774">
    <property type="term" value="F:adenyl-nucleotide exchange factor activity"/>
    <property type="evidence" value="ECO:0007669"/>
    <property type="project" value="InterPro"/>
</dbReference>
<dbReference type="Gene3D" id="3.90.20.20">
    <property type="match status" value="1"/>
</dbReference>
<evidence type="ECO:0000256" key="4">
    <source>
        <dbReference type="RuleBase" id="RU004478"/>
    </source>
</evidence>
<gene>
    <name evidence="7" type="ORF">QBZ16_000836</name>
</gene>
<dbReference type="HAMAP" id="MF_01151">
    <property type="entry name" value="GrpE"/>
    <property type="match status" value="1"/>
</dbReference>
<dbReference type="PRINTS" id="PR00773">
    <property type="entry name" value="GRPEPROTEIN"/>
</dbReference>
<dbReference type="InterPro" id="IPR009012">
    <property type="entry name" value="GrpE_head"/>
</dbReference>
<feature type="compositionally biased region" description="Basic and acidic residues" evidence="6">
    <location>
        <begin position="27"/>
        <end position="37"/>
    </location>
</feature>
<sequence>MHTPQTPALTTRSFVSSPSCGWAAQEGDGKEAAKAGDEAAEAPEAGPVPAPEELEAEVARLRGELEGERKAAAEAKDRLMRTLADMENLRQRTQRQIAETKQFAVQSVVKSFVEVVDNLERAIESVPLAELEAEAEAVDRAKALKLLKSLHDGVVLTESITLKLLEKEGVTRYDPLGQPFDPNLHNAMFNVPAAAANSEPGLVAVVVKKGYLLHDRPVRAADVGVAQ</sequence>
<dbReference type="GO" id="GO:0042803">
    <property type="term" value="F:protein homodimerization activity"/>
    <property type="evidence" value="ECO:0007669"/>
    <property type="project" value="InterPro"/>
</dbReference>
<keyword evidence="8" id="KW-1185">Reference proteome</keyword>
<dbReference type="InterPro" id="IPR013805">
    <property type="entry name" value="GrpE_CC"/>
</dbReference>
<dbReference type="InterPro" id="IPR000740">
    <property type="entry name" value="GrpE"/>
</dbReference>
<comment type="similarity">
    <text evidence="1 4">Belongs to the GrpE family.</text>
</comment>
<evidence type="ECO:0000256" key="2">
    <source>
        <dbReference type="ARBA" id="ARBA00023186"/>
    </source>
</evidence>
<dbReference type="PANTHER" id="PTHR21237">
    <property type="entry name" value="GRPE PROTEIN"/>
    <property type="match status" value="1"/>
</dbReference>
<reference evidence="7" key="1">
    <citation type="submission" date="2021-01" db="EMBL/GenBank/DDBJ databases">
        <authorList>
            <person name="Eckstrom K.M.E."/>
        </authorList>
    </citation>
    <scope>NUCLEOTIDE SEQUENCE</scope>
    <source>
        <strain evidence="7">UVCC 0001</strain>
    </source>
</reference>
<proteinExistence type="inferred from homology"/>
<evidence type="ECO:0000256" key="5">
    <source>
        <dbReference type="SAM" id="Coils"/>
    </source>
</evidence>
<evidence type="ECO:0000256" key="6">
    <source>
        <dbReference type="SAM" id="MobiDB-lite"/>
    </source>
</evidence>
<dbReference type="Proteomes" id="UP001255856">
    <property type="component" value="Unassembled WGS sequence"/>
</dbReference>
<protein>
    <recommendedName>
        <fullName evidence="3">GrpE protein homolog</fullName>
    </recommendedName>
</protein>
<evidence type="ECO:0000313" key="7">
    <source>
        <dbReference type="EMBL" id="KAK2076312.1"/>
    </source>
</evidence>
<dbReference type="GO" id="GO:0005759">
    <property type="term" value="C:mitochondrial matrix"/>
    <property type="evidence" value="ECO:0007669"/>
    <property type="project" value="UniProtKB-SubCell"/>
</dbReference>
<dbReference type="SUPFAM" id="SSF51064">
    <property type="entry name" value="Head domain of nucleotide exchange factor GrpE"/>
    <property type="match status" value="1"/>
</dbReference>
<organism evidence="7 8">
    <name type="scientific">Prototheca wickerhamii</name>
    <dbReference type="NCBI Taxonomy" id="3111"/>
    <lineage>
        <taxon>Eukaryota</taxon>
        <taxon>Viridiplantae</taxon>
        <taxon>Chlorophyta</taxon>
        <taxon>core chlorophytes</taxon>
        <taxon>Trebouxiophyceae</taxon>
        <taxon>Chlorellales</taxon>
        <taxon>Chlorellaceae</taxon>
        <taxon>Prototheca</taxon>
    </lineage>
</organism>
<dbReference type="Pfam" id="PF01025">
    <property type="entry name" value="GrpE"/>
    <property type="match status" value="1"/>
</dbReference>
<comment type="caution">
    <text evidence="7">The sequence shown here is derived from an EMBL/GenBank/DDBJ whole genome shotgun (WGS) entry which is preliminary data.</text>
</comment>
<dbReference type="GO" id="GO:0051082">
    <property type="term" value="F:unfolded protein binding"/>
    <property type="evidence" value="ECO:0007669"/>
    <property type="project" value="TreeGrafter"/>
</dbReference>
<dbReference type="GO" id="GO:0051087">
    <property type="term" value="F:protein-folding chaperone binding"/>
    <property type="evidence" value="ECO:0007669"/>
    <property type="project" value="InterPro"/>
</dbReference>
<comment type="function">
    <text evidence="3">Essential component of the PAM complex, a complex required for the translocation of transit peptide-containing proteins from the inner membrane into the mitochondrial matrix in an ATP-dependent manner.</text>
</comment>
<evidence type="ECO:0000313" key="8">
    <source>
        <dbReference type="Proteomes" id="UP001255856"/>
    </source>
</evidence>
<dbReference type="GO" id="GO:0006457">
    <property type="term" value="P:protein folding"/>
    <property type="evidence" value="ECO:0007669"/>
    <property type="project" value="InterPro"/>
</dbReference>
<dbReference type="CDD" id="cd00446">
    <property type="entry name" value="GrpE"/>
    <property type="match status" value="1"/>
</dbReference>
<dbReference type="PROSITE" id="PS01071">
    <property type="entry name" value="GRPE"/>
    <property type="match status" value="1"/>
</dbReference>